<organism evidence="3 4">
    <name type="scientific">Clostridium grantii DSM 8605</name>
    <dbReference type="NCBI Taxonomy" id="1121316"/>
    <lineage>
        <taxon>Bacteria</taxon>
        <taxon>Bacillati</taxon>
        <taxon>Bacillota</taxon>
        <taxon>Clostridia</taxon>
        <taxon>Eubacteriales</taxon>
        <taxon>Clostridiaceae</taxon>
        <taxon>Clostridium</taxon>
    </lineage>
</organism>
<dbReference type="OrthoDB" id="1925648at2"/>
<evidence type="ECO:0000313" key="3">
    <source>
        <dbReference type="EMBL" id="SHH98141.1"/>
    </source>
</evidence>
<sequence length="671" mass="79553">MNELSVEFNFDSPQNKFKEIIINVNERSGEKLLYKYMIGSNGRWRTLKNYSVSKKAIWIPREDGNYIIMIQAKKINSNKPFDYITKCQYSIGEMGTKLIEKIELDKNQVFLGDIINIKIDSNKKDLLYRYIINEDEKLITKSEYIKESFFTYSPEYIGNHTIYVQCKNNNSNKEYEDTKNISAYVLPVETYKIKSCIPLDTSLVTGQELKFKVELDKLLHKKPLYKFDKIDCNNETHKLQEYSSNNVLTYIEEKSGNYELMIYVKSESSNEEFQDRYKLLYYVKNNYINLSEEENKNLKEVDIEEEKDIIIEEQGSNQKVEEENQDIEIETDDYDEEIIEQGIIEEEIIEEEIIEEEIIEEEIIEEEIQIDEVVAIDLEPSQEIEKNSKPKDVKIQCVLLDKQIKNHLKSLVYMEIQAIGGTNLLYSFKITNNKRREDYIDYSYINNFTIELNNEDVYTIEACVKDDKSEKLYDSKSMTFIYTDKNKLDYSLINIKDNLLMNEFITIDFHKDNNKESKFKYIINYENVIIDETKFSKNTRLIIKPLSSGQYTINIVEKNNEKERVYTESALLEVEEYEKVAIKDIHIDKTEYLLDIPITISVDTIKGKEIMYEFYYKEKDNWVMAQEYSKKNYYTYLPTKEGKISFFVIVKSTESNGKYDDYKKVEIRAIN</sequence>
<feature type="domain" description="Two component regulator three Y" evidence="2">
    <location>
        <begin position="27"/>
        <end position="90"/>
    </location>
</feature>
<dbReference type="EMBL" id="FQXM01000028">
    <property type="protein sequence ID" value="SHH98141.1"/>
    <property type="molecule type" value="Genomic_DNA"/>
</dbReference>
<name>A0A1M5XEA7_9CLOT</name>
<dbReference type="RefSeq" id="WP_073340225.1">
    <property type="nucleotide sequence ID" value="NZ_FQXM01000028.1"/>
</dbReference>
<accession>A0A1M5XEA7</accession>
<feature type="domain" description="Two component regulator three Y" evidence="2">
    <location>
        <begin position="222"/>
        <end position="283"/>
    </location>
</feature>
<feature type="domain" description="Two component regulator three Y" evidence="2">
    <location>
        <begin position="121"/>
        <end position="182"/>
    </location>
</feature>
<protein>
    <submittedName>
        <fullName evidence="3">Y_Y_Y domain-containing protein</fullName>
    </submittedName>
</protein>
<dbReference type="Proteomes" id="UP000184447">
    <property type="component" value="Unassembled WGS sequence"/>
</dbReference>
<evidence type="ECO:0000259" key="2">
    <source>
        <dbReference type="Pfam" id="PF07495"/>
    </source>
</evidence>
<dbReference type="Pfam" id="PF07495">
    <property type="entry name" value="Y_Y_Y"/>
    <property type="match status" value="3"/>
</dbReference>
<evidence type="ECO:0000313" key="4">
    <source>
        <dbReference type="Proteomes" id="UP000184447"/>
    </source>
</evidence>
<dbReference type="InterPro" id="IPR011123">
    <property type="entry name" value="Y_Y_Y"/>
</dbReference>
<proteinExistence type="predicted"/>
<gene>
    <name evidence="3" type="ORF">SAMN02745207_03581</name>
</gene>
<keyword evidence="1" id="KW-0175">Coiled coil</keyword>
<reference evidence="3 4" key="1">
    <citation type="submission" date="2016-11" db="EMBL/GenBank/DDBJ databases">
        <authorList>
            <person name="Jaros S."/>
            <person name="Januszkiewicz K."/>
            <person name="Wedrychowicz H."/>
        </authorList>
    </citation>
    <scope>NUCLEOTIDE SEQUENCE [LARGE SCALE GENOMIC DNA]</scope>
    <source>
        <strain evidence="3 4">DSM 8605</strain>
    </source>
</reference>
<dbReference type="AlphaFoldDB" id="A0A1M5XEA7"/>
<evidence type="ECO:0000256" key="1">
    <source>
        <dbReference type="SAM" id="Coils"/>
    </source>
</evidence>
<keyword evidence="4" id="KW-1185">Reference proteome</keyword>
<dbReference type="STRING" id="1121316.SAMN02745207_03581"/>
<feature type="coiled-coil region" evidence="1">
    <location>
        <begin position="303"/>
        <end position="337"/>
    </location>
</feature>